<evidence type="ECO:0000256" key="7">
    <source>
        <dbReference type="ARBA" id="ARBA00023146"/>
    </source>
</evidence>
<dbReference type="Gene3D" id="1.10.730.10">
    <property type="entry name" value="Isoleucyl-tRNA Synthetase, Domain 1"/>
    <property type="match status" value="1"/>
</dbReference>
<evidence type="ECO:0000256" key="6">
    <source>
        <dbReference type="ARBA" id="ARBA00022917"/>
    </source>
</evidence>
<comment type="similarity">
    <text evidence="1 9">Belongs to the class-I aminoacyl-tRNA synthetase family.</text>
</comment>
<proteinExistence type="inferred from homology"/>
<feature type="compositionally biased region" description="Acidic residues" evidence="10">
    <location>
        <begin position="421"/>
        <end position="434"/>
    </location>
</feature>
<dbReference type="GO" id="GO:0004832">
    <property type="term" value="F:valine-tRNA ligase activity"/>
    <property type="evidence" value="ECO:0007669"/>
    <property type="project" value="UniProtKB-EC"/>
</dbReference>
<keyword evidence="14" id="KW-1185">Reference proteome</keyword>
<protein>
    <recommendedName>
        <fullName evidence="2">valine--tRNA ligase</fullName>
        <ecNumber evidence="2">6.1.1.9</ecNumber>
    </recommendedName>
    <alternativeName>
        <fullName evidence="8">Valyl-tRNA synthetase</fullName>
    </alternativeName>
</protein>
<accession>A0ABQ9Y3W9</accession>
<feature type="region of interest" description="Disordered" evidence="10">
    <location>
        <begin position="1168"/>
        <end position="1250"/>
    </location>
</feature>
<dbReference type="Pfam" id="PF00133">
    <property type="entry name" value="tRNA-synt_1"/>
    <property type="match status" value="1"/>
</dbReference>
<gene>
    <name evidence="13" type="ORF">BLNAU_6471</name>
</gene>
<dbReference type="Proteomes" id="UP001281761">
    <property type="component" value="Unassembled WGS sequence"/>
</dbReference>
<feature type="region of interest" description="Disordered" evidence="10">
    <location>
        <begin position="1"/>
        <end position="36"/>
    </location>
</feature>
<dbReference type="InterPro" id="IPR009080">
    <property type="entry name" value="tRNAsynth_Ia_anticodon-bd"/>
</dbReference>
<evidence type="ECO:0000256" key="5">
    <source>
        <dbReference type="ARBA" id="ARBA00022840"/>
    </source>
</evidence>
<evidence type="ECO:0000313" key="13">
    <source>
        <dbReference type="EMBL" id="KAK2958437.1"/>
    </source>
</evidence>
<dbReference type="InterPro" id="IPR033705">
    <property type="entry name" value="Anticodon_Ia_Val"/>
</dbReference>
<dbReference type="Gene3D" id="3.90.740.10">
    <property type="entry name" value="Valyl/Leucyl/Isoleucyl-tRNA synthetase, editing domain"/>
    <property type="match status" value="1"/>
</dbReference>
<dbReference type="EMBL" id="JARBJD010000037">
    <property type="protein sequence ID" value="KAK2958437.1"/>
    <property type="molecule type" value="Genomic_DNA"/>
</dbReference>
<dbReference type="PANTHER" id="PTHR11946:SF109">
    <property type="entry name" value="VALINE--TRNA LIGASE"/>
    <property type="match status" value="1"/>
</dbReference>
<dbReference type="CDD" id="cd07962">
    <property type="entry name" value="Anticodon_Ia_Val"/>
    <property type="match status" value="1"/>
</dbReference>
<keyword evidence="4 9" id="KW-0547">Nucleotide-binding</keyword>
<dbReference type="Pfam" id="PF08264">
    <property type="entry name" value="Anticodon_1"/>
    <property type="match status" value="1"/>
</dbReference>
<dbReference type="InterPro" id="IPR014729">
    <property type="entry name" value="Rossmann-like_a/b/a_fold"/>
</dbReference>
<dbReference type="SUPFAM" id="SSF47323">
    <property type="entry name" value="Anticodon-binding domain of a subclass of class I aminoacyl-tRNA synthetases"/>
    <property type="match status" value="1"/>
</dbReference>
<dbReference type="InterPro" id="IPR001412">
    <property type="entry name" value="aa-tRNA-synth_I_CS"/>
</dbReference>
<reference evidence="13 14" key="1">
    <citation type="journal article" date="2022" name="bioRxiv">
        <title>Genomics of Preaxostyla Flagellates Illuminates Evolutionary Transitions and the Path Towards Mitochondrial Loss.</title>
        <authorList>
            <person name="Novak L.V.F."/>
            <person name="Treitli S.C."/>
            <person name="Pyrih J."/>
            <person name="Halakuc P."/>
            <person name="Pipaliya S.V."/>
            <person name="Vacek V."/>
            <person name="Brzon O."/>
            <person name="Soukal P."/>
            <person name="Eme L."/>
            <person name="Dacks J.B."/>
            <person name="Karnkowska A."/>
            <person name="Elias M."/>
            <person name="Hampl V."/>
        </authorList>
    </citation>
    <scope>NUCLEOTIDE SEQUENCE [LARGE SCALE GENOMIC DNA]</scope>
    <source>
        <strain evidence="13">NAU3</strain>
        <tissue evidence="13">Gut</tissue>
    </source>
</reference>
<evidence type="ECO:0000256" key="2">
    <source>
        <dbReference type="ARBA" id="ARBA00013169"/>
    </source>
</evidence>
<feature type="domain" description="Methionyl/Valyl/Leucyl/Isoleucyl-tRNA synthetase anticodon-binding" evidence="12">
    <location>
        <begin position="843"/>
        <end position="1018"/>
    </location>
</feature>
<evidence type="ECO:0000256" key="9">
    <source>
        <dbReference type="RuleBase" id="RU363035"/>
    </source>
</evidence>
<dbReference type="InterPro" id="IPR009008">
    <property type="entry name" value="Val/Leu/Ile-tRNA-synth_edit"/>
</dbReference>
<feature type="compositionally biased region" description="Acidic residues" evidence="10">
    <location>
        <begin position="1170"/>
        <end position="1184"/>
    </location>
</feature>
<dbReference type="PROSITE" id="PS00178">
    <property type="entry name" value="AA_TRNA_LIGASE_I"/>
    <property type="match status" value="1"/>
</dbReference>
<keyword evidence="7 9" id="KW-0030">Aminoacyl-tRNA synthetase</keyword>
<feature type="region of interest" description="Disordered" evidence="10">
    <location>
        <begin position="420"/>
        <end position="447"/>
    </location>
</feature>
<evidence type="ECO:0000256" key="10">
    <source>
        <dbReference type="SAM" id="MobiDB-lite"/>
    </source>
</evidence>
<evidence type="ECO:0000256" key="4">
    <source>
        <dbReference type="ARBA" id="ARBA00022741"/>
    </source>
</evidence>
<evidence type="ECO:0000256" key="1">
    <source>
        <dbReference type="ARBA" id="ARBA00005594"/>
    </source>
</evidence>
<dbReference type="InterPro" id="IPR002303">
    <property type="entry name" value="Valyl-tRNA_ligase"/>
</dbReference>
<sequence length="1250" mass="140963">MSTENRFKISPSKTYIPPNVPKKDISKPLAKEHDPKDVESGWAGWWESQQFFKPDLDSTRPSFVIATPPPNVTGILHIGHALGTTIQDILSRWKRMQGFNVAWIPGTDHAGIATQTVVERSLKAESGRNRNDMPREEFISLCWNWVAEKGGEICNQFREMGLSYDWSREVFTMDDLRTHAVLESFIRLYEKGLIVRRYRLINWDPTLQSSISDIEVDYKNCDANEERKVPGYDKPVRFGYFTLFSYIVEGASPDTDRSDERLYVATTRLETMLGDTAVAINPNDPDYKCFLGKRLVHPFRNVSIPVVADDYVDPSYGTGAVKITPAHDPHDWEIGQRHNLEVVNVMSDDGTMNDVVPEFAGQKRYDARETIKASLIQKGFIGPVKKMSAIPNNTATREDGVLASAEALLRKRLQQSGMIGDAEEVKEEEADGDVGDSSAAKKKRKFKQKANEQKTTVIVKELSPEAQAELNETECGPDFGHAMSLTVCSRSQDIIEPRLKFQWFLNCSGENGLAVGAKDAVVPLGSAAIPEDQKKQPTDGTITISPPSYKAVWDTWFNNMQDWCISRQLWWGHQIPAFRATRKGTSLGEETTETKWYVALTKEEALAKAAQDMGIGADEIEIIQDEDVLDTWFSSGLFPFSIMDWPADTPEMKKLFPTSVMETGNDIIFFWVARMVMMSLTLTGQVPFTHIYLHSLIRDKNGRKMSKSLGNIIDPRDVIEGRSLKELEERAKSSAVSDKEIKVAIESYKKDYPKGIERCGVDALRLTLAGYLRQDSDINLNLDVVKSWKQFCNKLWQMTRFALTYIPSDFVPLQADISPGPDAYTATEPIPHALDDVLKSPCDRWMLHRIHNTLTTVHETFSQYAFGKTVEALRMLIYDDFCDRYLESVKGVLQADEALRKKHQKEGTSAAPAAGGELSEADQVRQVLYEVVDVSLRVLHPFIPFETEELWQHIPRRAGDRDTICLASFPIPQHYACFSKPNGISTEVLDASHTLVFNTISNVRSLRATFKVKPSSKSAIAVGYSEASADPLGPSSLISTQSALLQTITARYGRLCNVKTLNFLPEPQQKPEDADRSGAVISDGLTVFLRLRKGSSTVNFGAEAQRLLKQAEKTSQELQKLEKQMDQVDKMPAQKAEDMRQKIRQKTSEVESLKTLSAQFGGLAAMLVGEDSESESSSESEELDEEKKKEREEKKKLLEEKKAQKLLEKKEKREREEKEREEKEKLKAEKKAAKDKQKQDKKNKETEKAK</sequence>
<dbReference type="InterPro" id="IPR002300">
    <property type="entry name" value="aa-tRNA-synth_Ia"/>
</dbReference>
<feature type="compositionally biased region" description="Basic and acidic residues" evidence="10">
    <location>
        <begin position="21"/>
        <end position="36"/>
    </location>
</feature>
<dbReference type="SUPFAM" id="SSF50677">
    <property type="entry name" value="ValRS/IleRS/LeuRS editing domain"/>
    <property type="match status" value="1"/>
</dbReference>
<feature type="compositionally biased region" description="Basic and acidic residues" evidence="10">
    <location>
        <begin position="1185"/>
        <end position="1250"/>
    </location>
</feature>
<dbReference type="PRINTS" id="PR00986">
    <property type="entry name" value="TRNASYNTHVAL"/>
</dbReference>
<evidence type="ECO:0000259" key="11">
    <source>
        <dbReference type="Pfam" id="PF00133"/>
    </source>
</evidence>
<feature type="domain" description="Aminoacyl-tRNA synthetase class Ia" evidence="11">
    <location>
        <begin position="43"/>
        <end position="780"/>
    </location>
</feature>
<name>A0ABQ9Y3W9_9EUKA</name>
<evidence type="ECO:0000259" key="12">
    <source>
        <dbReference type="Pfam" id="PF08264"/>
    </source>
</evidence>
<dbReference type="InterPro" id="IPR013155">
    <property type="entry name" value="M/V/L/I-tRNA-synth_anticd-bd"/>
</dbReference>
<dbReference type="Gene3D" id="3.40.50.620">
    <property type="entry name" value="HUPs"/>
    <property type="match status" value="2"/>
</dbReference>
<dbReference type="EC" id="6.1.1.9" evidence="2"/>
<dbReference type="PANTHER" id="PTHR11946">
    <property type="entry name" value="VALYL-TRNA SYNTHETASES"/>
    <property type="match status" value="1"/>
</dbReference>
<dbReference type="HAMAP" id="MF_02004">
    <property type="entry name" value="Val_tRNA_synth_type1"/>
    <property type="match status" value="1"/>
</dbReference>
<evidence type="ECO:0000256" key="3">
    <source>
        <dbReference type="ARBA" id="ARBA00022598"/>
    </source>
</evidence>
<evidence type="ECO:0000256" key="8">
    <source>
        <dbReference type="ARBA" id="ARBA00029936"/>
    </source>
</evidence>
<keyword evidence="3 9" id="KW-0436">Ligase</keyword>
<organism evidence="13 14">
    <name type="scientific">Blattamonas nauphoetae</name>
    <dbReference type="NCBI Taxonomy" id="2049346"/>
    <lineage>
        <taxon>Eukaryota</taxon>
        <taxon>Metamonada</taxon>
        <taxon>Preaxostyla</taxon>
        <taxon>Oxymonadida</taxon>
        <taxon>Blattamonas</taxon>
    </lineage>
</organism>
<comment type="caution">
    <text evidence="13">The sequence shown here is derived from an EMBL/GenBank/DDBJ whole genome shotgun (WGS) entry which is preliminary data.</text>
</comment>
<keyword evidence="6 9" id="KW-0648">Protein biosynthesis</keyword>
<evidence type="ECO:0000313" key="14">
    <source>
        <dbReference type="Proteomes" id="UP001281761"/>
    </source>
</evidence>
<dbReference type="SUPFAM" id="SSF52374">
    <property type="entry name" value="Nucleotidylyl transferase"/>
    <property type="match status" value="1"/>
</dbReference>
<keyword evidence="5 9" id="KW-0067">ATP-binding</keyword>